<protein>
    <submittedName>
        <fullName evidence="7">LysR family transcriptional regulator</fullName>
    </submittedName>
</protein>
<feature type="domain" description="HTH lysR-type" evidence="6">
    <location>
        <begin position="16"/>
        <end position="73"/>
    </location>
</feature>
<dbReference type="InterPro" id="IPR036388">
    <property type="entry name" value="WH-like_DNA-bd_sf"/>
</dbReference>
<evidence type="ECO:0000313" key="7">
    <source>
        <dbReference type="EMBL" id="KXG85419.1"/>
    </source>
</evidence>
<evidence type="ECO:0000256" key="5">
    <source>
        <dbReference type="ARBA" id="ARBA00023163"/>
    </source>
</evidence>
<dbReference type="STRING" id="2052828.ATO67_07630"/>
<reference evidence="7 8" key="1">
    <citation type="submission" date="2015-11" db="EMBL/GenBank/DDBJ databases">
        <title>Draft genome sequence of Agrobacterium sp. R89-1.</title>
        <authorList>
            <person name="Zahradnik J."/>
            <person name="Kyslikova E."/>
            <person name="Palyzova A."/>
            <person name="Kyslik P."/>
        </authorList>
    </citation>
    <scope>NUCLEOTIDE SEQUENCE [LARGE SCALE GENOMIC DNA]</scope>
    <source>
        <strain evidence="7 8">R89-1</strain>
    </source>
</reference>
<dbReference type="InterPro" id="IPR036390">
    <property type="entry name" value="WH_DNA-bd_sf"/>
</dbReference>
<organism evidence="7 8">
    <name type="scientific">Agrobacterium bohemicum</name>
    <dbReference type="NCBI Taxonomy" id="2052828"/>
    <lineage>
        <taxon>Bacteria</taxon>
        <taxon>Pseudomonadati</taxon>
        <taxon>Pseudomonadota</taxon>
        <taxon>Alphaproteobacteria</taxon>
        <taxon>Hyphomicrobiales</taxon>
        <taxon>Rhizobiaceae</taxon>
        <taxon>Rhizobium/Agrobacterium group</taxon>
        <taxon>Agrobacterium</taxon>
    </lineage>
</organism>
<comment type="caution">
    <text evidence="7">The sequence shown here is derived from an EMBL/GenBank/DDBJ whole genome shotgun (WGS) entry which is preliminary data.</text>
</comment>
<evidence type="ECO:0000256" key="3">
    <source>
        <dbReference type="ARBA" id="ARBA00023125"/>
    </source>
</evidence>
<dbReference type="Pfam" id="PF00126">
    <property type="entry name" value="HTH_1"/>
    <property type="match status" value="1"/>
</dbReference>
<keyword evidence="4" id="KW-0010">Activator</keyword>
<dbReference type="Gene3D" id="1.10.10.10">
    <property type="entry name" value="Winged helix-like DNA-binding domain superfamily/Winged helix DNA-binding domain"/>
    <property type="match status" value="1"/>
</dbReference>
<evidence type="ECO:0000313" key="8">
    <source>
        <dbReference type="Proteomes" id="UP000070498"/>
    </source>
</evidence>
<keyword evidence="5" id="KW-0804">Transcription</keyword>
<proteinExistence type="inferred from homology"/>
<dbReference type="InterPro" id="IPR005119">
    <property type="entry name" value="LysR_subst-bd"/>
</dbReference>
<dbReference type="AlphaFoldDB" id="A0A135P205"/>
<dbReference type="PRINTS" id="PR00039">
    <property type="entry name" value="HTHLYSR"/>
</dbReference>
<dbReference type="Gene3D" id="3.40.190.290">
    <property type="match status" value="1"/>
</dbReference>
<keyword evidence="3" id="KW-0238">DNA-binding</keyword>
<dbReference type="GO" id="GO:0043565">
    <property type="term" value="F:sequence-specific DNA binding"/>
    <property type="evidence" value="ECO:0007669"/>
    <property type="project" value="TreeGrafter"/>
</dbReference>
<evidence type="ECO:0000256" key="1">
    <source>
        <dbReference type="ARBA" id="ARBA00009437"/>
    </source>
</evidence>
<dbReference type="PANTHER" id="PTHR30427:SF1">
    <property type="entry name" value="TRANSCRIPTIONAL ACTIVATOR PROTEIN LYSR"/>
    <property type="match status" value="1"/>
</dbReference>
<name>A0A135P205_9HYPH</name>
<evidence type="ECO:0000256" key="2">
    <source>
        <dbReference type="ARBA" id="ARBA00023015"/>
    </source>
</evidence>
<sequence length="310" mass="34337">MKAFGYVRLFPGVPSMNARQLEIFRTIMRDGSVTAAANSLGVSQPAASKVLHHLESQLGYKLFERIGGRLIPTMEAHLIYEDADRIFRELEVLKQLTRTIRERKLGLLRIGASPPITYSIIPQALLEFRQNHPTVKVHLQALPKKEVAEQLIIGDIDLALTLSSIQAPTIRSEILSVVPLMAVMREDDPLVKLDRVTPDVLEGRSLISYDNNSSIGPQIENAFREAGYSRDLAIQLSSSVGAMPLVSGGLGIALVDGLVRWNDFPGLTARPFYPAINMHLAVSVNTARPTSRFFKPFMASLRSALEMQIR</sequence>
<keyword evidence="8" id="KW-1185">Reference proteome</keyword>
<accession>A0A135P205</accession>
<evidence type="ECO:0000256" key="4">
    <source>
        <dbReference type="ARBA" id="ARBA00023159"/>
    </source>
</evidence>
<evidence type="ECO:0000259" key="6">
    <source>
        <dbReference type="PROSITE" id="PS50931"/>
    </source>
</evidence>
<gene>
    <name evidence="7" type="ORF">ATO67_07630</name>
</gene>
<dbReference type="PANTHER" id="PTHR30427">
    <property type="entry name" value="TRANSCRIPTIONAL ACTIVATOR PROTEIN LYSR"/>
    <property type="match status" value="1"/>
</dbReference>
<dbReference type="Proteomes" id="UP000070498">
    <property type="component" value="Unassembled WGS sequence"/>
</dbReference>
<keyword evidence="2" id="KW-0805">Transcription regulation</keyword>
<dbReference type="Pfam" id="PF03466">
    <property type="entry name" value="LysR_substrate"/>
    <property type="match status" value="1"/>
</dbReference>
<dbReference type="SUPFAM" id="SSF46785">
    <property type="entry name" value="Winged helix' DNA-binding domain"/>
    <property type="match status" value="1"/>
</dbReference>
<dbReference type="PROSITE" id="PS50931">
    <property type="entry name" value="HTH_LYSR"/>
    <property type="match status" value="1"/>
</dbReference>
<dbReference type="EMBL" id="LNUW01000033">
    <property type="protein sequence ID" value="KXG85419.1"/>
    <property type="molecule type" value="Genomic_DNA"/>
</dbReference>
<comment type="similarity">
    <text evidence="1">Belongs to the LysR transcriptional regulatory family.</text>
</comment>
<dbReference type="SUPFAM" id="SSF53850">
    <property type="entry name" value="Periplasmic binding protein-like II"/>
    <property type="match status" value="1"/>
</dbReference>
<dbReference type="GO" id="GO:0010628">
    <property type="term" value="P:positive regulation of gene expression"/>
    <property type="evidence" value="ECO:0007669"/>
    <property type="project" value="TreeGrafter"/>
</dbReference>
<dbReference type="InterPro" id="IPR000847">
    <property type="entry name" value="LysR_HTH_N"/>
</dbReference>
<dbReference type="GO" id="GO:0003700">
    <property type="term" value="F:DNA-binding transcription factor activity"/>
    <property type="evidence" value="ECO:0007669"/>
    <property type="project" value="InterPro"/>
</dbReference>